<sequence>MMYYRLFSLDEARKLLPELQRVLRQMQEAKTALTQLQARLKLTRPHTPERRALEEEARFLIGSLEADKAYLDQLGVHLKDLDRGLVDFPARLGGQVVFLCWQLGEPDITYWHPLTGGYAERRPLPQAEPALQPAPPPRASPDACEAR</sequence>
<keyword evidence="4" id="KW-1185">Reference proteome</keyword>
<feature type="region of interest" description="Disordered" evidence="2">
    <location>
        <begin position="121"/>
        <end position="147"/>
    </location>
</feature>
<evidence type="ECO:0000256" key="2">
    <source>
        <dbReference type="SAM" id="MobiDB-lite"/>
    </source>
</evidence>
<evidence type="ECO:0000313" key="3">
    <source>
        <dbReference type="EMBL" id="AEB12943.1"/>
    </source>
</evidence>
<dbReference type="HOGENOM" id="CLU_137908_1_0_0"/>
<accession>F2NR94</accession>
<dbReference type="eggNOG" id="COG4911">
    <property type="taxonomic scope" value="Bacteria"/>
</dbReference>
<gene>
    <name evidence="3" type="ordered locus">Marky_2223</name>
</gene>
<dbReference type="AlphaFoldDB" id="F2NR94"/>
<keyword evidence="1" id="KW-0175">Coiled coil</keyword>
<evidence type="ECO:0000313" key="4">
    <source>
        <dbReference type="Proteomes" id="UP000007030"/>
    </source>
</evidence>
<protein>
    <recommendedName>
        <fullName evidence="5">DUF2203 domain-containing protein</fullName>
    </recommendedName>
</protein>
<feature type="coiled-coil region" evidence="1">
    <location>
        <begin position="9"/>
        <end position="39"/>
    </location>
</feature>
<evidence type="ECO:0000256" key="1">
    <source>
        <dbReference type="SAM" id="Coils"/>
    </source>
</evidence>
<evidence type="ECO:0008006" key="5">
    <source>
        <dbReference type="Google" id="ProtNLM"/>
    </source>
</evidence>
<dbReference type="EMBL" id="CP002630">
    <property type="protein sequence ID" value="AEB12943.1"/>
    <property type="molecule type" value="Genomic_DNA"/>
</dbReference>
<dbReference type="Proteomes" id="UP000007030">
    <property type="component" value="Chromosome"/>
</dbReference>
<dbReference type="Pfam" id="PF09969">
    <property type="entry name" value="DUF2203"/>
    <property type="match status" value="1"/>
</dbReference>
<dbReference type="InterPro" id="IPR018699">
    <property type="entry name" value="DUF2203"/>
</dbReference>
<organism evidence="3 4">
    <name type="scientific">Marinithermus hydrothermalis (strain DSM 14884 / JCM 11576 / T1)</name>
    <dbReference type="NCBI Taxonomy" id="869210"/>
    <lineage>
        <taxon>Bacteria</taxon>
        <taxon>Thermotogati</taxon>
        <taxon>Deinococcota</taxon>
        <taxon>Deinococci</taxon>
        <taxon>Thermales</taxon>
        <taxon>Thermaceae</taxon>
        <taxon>Marinithermus</taxon>
    </lineage>
</organism>
<dbReference type="PIRSF" id="PIRSF016498">
    <property type="entry name" value="UCP016498"/>
    <property type="match status" value="1"/>
</dbReference>
<proteinExistence type="predicted"/>
<reference evidence="3 4" key="1">
    <citation type="journal article" date="2012" name="Stand. Genomic Sci.">
        <title>Complete genome sequence of the aerobic, heterotroph Marinithermus hydrothermalis type strain (T1(T)) from a deep-sea hydrothermal vent chimney.</title>
        <authorList>
            <person name="Copeland A."/>
            <person name="Gu W."/>
            <person name="Yasawong M."/>
            <person name="Lapidus A."/>
            <person name="Lucas S."/>
            <person name="Deshpande S."/>
            <person name="Pagani I."/>
            <person name="Tapia R."/>
            <person name="Cheng J.F."/>
            <person name="Goodwin L.A."/>
            <person name="Pitluck S."/>
            <person name="Liolios K."/>
            <person name="Ivanova N."/>
            <person name="Mavromatis K."/>
            <person name="Mikhailova N."/>
            <person name="Pati A."/>
            <person name="Chen A."/>
            <person name="Palaniappan K."/>
            <person name="Land M."/>
            <person name="Pan C."/>
            <person name="Brambilla E.M."/>
            <person name="Rohde M."/>
            <person name="Tindall B.J."/>
            <person name="Sikorski J."/>
            <person name="Goker M."/>
            <person name="Detter J.C."/>
            <person name="Bristow J."/>
            <person name="Eisen J.A."/>
            <person name="Markowitz V."/>
            <person name="Hugenholtz P."/>
            <person name="Kyrpides N.C."/>
            <person name="Klenk H.P."/>
            <person name="Woyke T."/>
        </authorList>
    </citation>
    <scope>NUCLEOTIDE SEQUENCE [LARGE SCALE GENOMIC DNA]</scope>
    <source>
        <strain evidence="4">DSM 14884 / JCM 11576 / T1</strain>
    </source>
</reference>
<name>F2NR94_MARHT</name>
<dbReference type="KEGG" id="mhd:Marky_2223"/>
<dbReference type="STRING" id="869210.Marky_2223"/>